<dbReference type="InterPro" id="IPR036052">
    <property type="entry name" value="TrpB-like_PALP_sf"/>
</dbReference>
<evidence type="ECO:0000256" key="3">
    <source>
        <dbReference type="ARBA" id="ARBA00023239"/>
    </source>
</evidence>
<evidence type="ECO:0000313" key="5">
    <source>
        <dbReference type="EMBL" id="TQF07142.1"/>
    </source>
</evidence>
<protein>
    <submittedName>
        <fullName evidence="5">Pyridoxal-phosphate dependent enzyme</fullName>
    </submittedName>
</protein>
<dbReference type="AlphaFoldDB" id="A0A540WDW0"/>
<dbReference type="Proteomes" id="UP000319103">
    <property type="component" value="Unassembled WGS sequence"/>
</dbReference>
<dbReference type="InterPro" id="IPR001926">
    <property type="entry name" value="TrpB-like_PALP"/>
</dbReference>
<reference evidence="5 6" key="1">
    <citation type="submission" date="2019-06" db="EMBL/GenBank/DDBJ databases">
        <title>Description of Kitasatospora acidophila sp. nov. isolated from pine grove soil, and reclassification of Streptomyces novaecaesareae to Kitasatospora novaeceasareae comb. nov.</title>
        <authorList>
            <person name="Kim M.J."/>
        </authorList>
    </citation>
    <scope>NUCLEOTIDE SEQUENCE [LARGE SCALE GENOMIC DNA]</scope>
    <source>
        <strain evidence="5 6">MMS16-CNU292</strain>
    </source>
</reference>
<keyword evidence="3" id="KW-0456">Lyase</keyword>
<comment type="cofactor">
    <cofactor evidence="1">
        <name>pyridoxal 5'-phosphate</name>
        <dbReference type="ChEBI" id="CHEBI:597326"/>
    </cofactor>
</comment>
<dbReference type="SUPFAM" id="SSF53686">
    <property type="entry name" value="Tryptophan synthase beta subunit-like PLP-dependent enzymes"/>
    <property type="match status" value="1"/>
</dbReference>
<dbReference type="GO" id="GO:0006565">
    <property type="term" value="P:L-serine catabolic process"/>
    <property type="evidence" value="ECO:0007669"/>
    <property type="project" value="TreeGrafter"/>
</dbReference>
<dbReference type="GO" id="GO:0004794">
    <property type="term" value="F:threonine deaminase activity"/>
    <property type="evidence" value="ECO:0007669"/>
    <property type="project" value="TreeGrafter"/>
</dbReference>
<dbReference type="OrthoDB" id="9778118at2"/>
<dbReference type="InterPro" id="IPR050147">
    <property type="entry name" value="Ser/Thr_Dehydratase"/>
</dbReference>
<evidence type="ECO:0000259" key="4">
    <source>
        <dbReference type="Pfam" id="PF00291"/>
    </source>
</evidence>
<dbReference type="GO" id="GO:0003941">
    <property type="term" value="F:L-serine ammonia-lyase activity"/>
    <property type="evidence" value="ECO:0007669"/>
    <property type="project" value="TreeGrafter"/>
</dbReference>
<dbReference type="PANTHER" id="PTHR48078">
    <property type="entry name" value="THREONINE DEHYDRATASE, MITOCHONDRIAL-RELATED"/>
    <property type="match status" value="1"/>
</dbReference>
<dbReference type="Pfam" id="PF00291">
    <property type="entry name" value="PALP"/>
    <property type="match status" value="1"/>
</dbReference>
<keyword evidence="2" id="KW-0663">Pyridoxal phosphate</keyword>
<keyword evidence="6" id="KW-1185">Reference proteome</keyword>
<feature type="domain" description="Tryptophan synthase beta chain-like PALP" evidence="4">
    <location>
        <begin position="85"/>
        <end position="359"/>
    </location>
</feature>
<sequence>MAAEASLATAQRSLGDPGISYPLWPPLTAGCPRTSTDDVSYPVEVDYAYDRADPALFSTGGGVGRGSGLDRWAPLLPPLAAPGLAEGGTPLIELEPGVFIKDESRNPTWSHKDRLNRCTTSAAVAVGAPGIVVASSGNHGASAAAYAARAGLRCVVIAGPELPPAVDTFLNAYGAVVLPVPWEARWPLMRQVVERTGLHPVSNLTTTHTGHAFGPEGYKSIAYEIHLELGVPAAVFVPTGYGELLYGVWKGFTELRRLGLTDRLPRMVACEPAAAAPLAQAVRKGLPAAQVTVEPTEAYSIVSPVSGYRGVVAVRDSGGRALELTDDQLAAAHGELARAGLWTELSSAAGLAGLRALGVGAGAQAEAEVVADAADFDGPVVCLATSSGFKDRGVGARTTEVITPEWEVVCRRLRAAGIRD</sequence>
<evidence type="ECO:0000256" key="1">
    <source>
        <dbReference type="ARBA" id="ARBA00001933"/>
    </source>
</evidence>
<evidence type="ECO:0000256" key="2">
    <source>
        <dbReference type="ARBA" id="ARBA00022898"/>
    </source>
</evidence>
<name>A0A540WDW0_9ACTN</name>
<accession>A0A540WDW0</accession>
<dbReference type="Gene3D" id="3.40.50.1100">
    <property type="match status" value="2"/>
</dbReference>
<dbReference type="PANTHER" id="PTHR48078:SF6">
    <property type="entry name" value="L-THREONINE DEHYDRATASE CATABOLIC TDCB"/>
    <property type="match status" value="1"/>
</dbReference>
<dbReference type="EMBL" id="VIGB01000003">
    <property type="protein sequence ID" value="TQF07142.1"/>
    <property type="molecule type" value="Genomic_DNA"/>
</dbReference>
<comment type="caution">
    <text evidence="5">The sequence shown here is derived from an EMBL/GenBank/DDBJ whole genome shotgun (WGS) entry which is preliminary data.</text>
</comment>
<dbReference type="GO" id="GO:0009097">
    <property type="term" value="P:isoleucine biosynthetic process"/>
    <property type="evidence" value="ECO:0007669"/>
    <property type="project" value="TreeGrafter"/>
</dbReference>
<proteinExistence type="predicted"/>
<gene>
    <name evidence="5" type="ORF">E6W39_04780</name>
</gene>
<organism evidence="5 6">
    <name type="scientific">Kitasatospora acidiphila</name>
    <dbReference type="NCBI Taxonomy" id="2567942"/>
    <lineage>
        <taxon>Bacteria</taxon>
        <taxon>Bacillati</taxon>
        <taxon>Actinomycetota</taxon>
        <taxon>Actinomycetes</taxon>
        <taxon>Kitasatosporales</taxon>
        <taxon>Streptomycetaceae</taxon>
        <taxon>Kitasatospora</taxon>
    </lineage>
</organism>
<evidence type="ECO:0000313" key="6">
    <source>
        <dbReference type="Proteomes" id="UP000319103"/>
    </source>
</evidence>
<dbReference type="GO" id="GO:0006567">
    <property type="term" value="P:L-threonine catabolic process"/>
    <property type="evidence" value="ECO:0007669"/>
    <property type="project" value="TreeGrafter"/>
</dbReference>